<evidence type="ECO:0000256" key="8">
    <source>
        <dbReference type="SAM" id="Coils"/>
    </source>
</evidence>
<keyword evidence="4 9" id="KW-0812">Transmembrane</keyword>
<dbReference type="PROSITE" id="PS51465">
    <property type="entry name" value="KAZAL_2"/>
    <property type="match status" value="1"/>
</dbReference>
<keyword evidence="6 9" id="KW-0472">Membrane</keyword>
<dbReference type="InterPro" id="IPR036259">
    <property type="entry name" value="MFS_trans_sf"/>
</dbReference>
<dbReference type="Proteomes" id="UP000663879">
    <property type="component" value="Unassembled WGS sequence"/>
</dbReference>
<keyword evidence="8" id="KW-0175">Coiled coil</keyword>
<dbReference type="InterPro" id="IPR002350">
    <property type="entry name" value="Kazal_dom"/>
</dbReference>
<dbReference type="Gene3D" id="3.30.60.30">
    <property type="match status" value="1"/>
</dbReference>
<sequence length="572" mass="63319">MASGLLSKWLYLDETPPIKDSDPKWVGCWFLGFIIASGLVLIISILLLSFPDAIRAEAKAKHAEKKKNRKKIKLETIQENDEIPSINFDLISSSISTTSTSITPSLSPTPTLKKKPSCGKRLINKINHSKIKFKGFLSSFLKLILNFRYALLVIIMSIECILVALFTNYMILYAQNVYQVSSSLSSILVGGVVVPSAILGAVVGGLLVKKFNLYIEGCVRLVILSSCVTIAGIFVLLFIRCETSPSLGIDIAKQIFNTSFSECNFNCNCYASYNPICGSNNVTYVSPCYAGCKIINETGYFDCGCIAKNEKNLITLDAKPGSCSMQCQTKLIVFLIVAFVVVFSETLSITPATMLVLKIIDKPLQPFALGLLRCANILLAYIPAPIVLSQVIDKTCVLWNNECQGDKGTCLEYNSFDFHFVLFGSAAGIKIVSGIFLIVFSIYIHKSYILRRKYRSKAVLNHDPGSILTPRQKYKIDCEVASSETSSLNSQDVSSIRNLYRRKKETLPRKESGITLKKHIILEDAYSLASQNQNDESNEKLSDFYDLTSSNFTTPVRQLNSDSDNGLITSNF</sequence>
<evidence type="ECO:0000313" key="11">
    <source>
        <dbReference type="EMBL" id="CAF0877365.1"/>
    </source>
</evidence>
<feature type="transmembrane region" description="Helical" evidence="9">
    <location>
        <begin position="184"/>
        <end position="207"/>
    </location>
</feature>
<dbReference type="SUPFAM" id="SSF100895">
    <property type="entry name" value="Kazal-type serine protease inhibitors"/>
    <property type="match status" value="1"/>
</dbReference>
<organism evidence="11 12">
    <name type="scientific">Brachionus calyciflorus</name>
    <dbReference type="NCBI Taxonomy" id="104777"/>
    <lineage>
        <taxon>Eukaryota</taxon>
        <taxon>Metazoa</taxon>
        <taxon>Spiralia</taxon>
        <taxon>Gnathifera</taxon>
        <taxon>Rotifera</taxon>
        <taxon>Eurotatoria</taxon>
        <taxon>Monogononta</taxon>
        <taxon>Pseudotrocha</taxon>
        <taxon>Ploima</taxon>
        <taxon>Brachionidae</taxon>
        <taxon>Brachionus</taxon>
    </lineage>
</organism>
<keyword evidence="3" id="KW-1003">Cell membrane</keyword>
<dbReference type="Pfam" id="PF03137">
    <property type="entry name" value="OATP"/>
    <property type="match status" value="1"/>
</dbReference>
<evidence type="ECO:0000256" key="3">
    <source>
        <dbReference type="ARBA" id="ARBA00022475"/>
    </source>
</evidence>
<evidence type="ECO:0000256" key="1">
    <source>
        <dbReference type="ARBA" id="ARBA00004651"/>
    </source>
</evidence>
<dbReference type="Pfam" id="PF07648">
    <property type="entry name" value="Kazal_2"/>
    <property type="match status" value="1"/>
</dbReference>
<feature type="transmembrane region" description="Helical" evidence="9">
    <location>
        <begin position="331"/>
        <end position="357"/>
    </location>
</feature>
<feature type="domain" description="Kazal-like" evidence="10">
    <location>
        <begin position="257"/>
        <end position="307"/>
    </location>
</feature>
<dbReference type="PANTHER" id="PTHR11388">
    <property type="entry name" value="ORGANIC ANION TRANSPORTER"/>
    <property type="match status" value="1"/>
</dbReference>
<feature type="transmembrane region" description="Helical" evidence="9">
    <location>
        <begin position="369"/>
        <end position="392"/>
    </location>
</feature>
<dbReference type="OrthoDB" id="5062115at2759"/>
<gene>
    <name evidence="11" type="ORF">OXX778_LOCUS10237</name>
</gene>
<evidence type="ECO:0000313" key="12">
    <source>
        <dbReference type="Proteomes" id="UP000663879"/>
    </source>
</evidence>
<keyword evidence="7" id="KW-1015">Disulfide bond</keyword>
<comment type="subcellular location">
    <subcellularLocation>
        <location evidence="1">Cell membrane</location>
        <topology evidence="1">Multi-pass membrane protein</topology>
    </subcellularLocation>
</comment>
<name>A0A813XY16_9BILA</name>
<feature type="transmembrane region" description="Helical" evidence="9">
    <location>
        <begin position="149"/>
        <end position="172"/>
    </location>
</feature>
<protein>
    <recommendedName>
        <fullName evidence="10">Kazal-like domain-containing protein</fullName>
    </recommendedName>
</protein>
<dbReference type="GO" id="GO:0043252">
    <property type="term" value="P:sodium-independent organic anion transport"/>
    <property type="evidence" value="ECO:0007669"/>
    <property type="project" value="TreeGrafter"/>
</dbReference>
<evidence type="ECO:0000256" key="6">
    <source>
        <dbReference type="ARBA" id="ARBA00023136"/>
    </source>
</evidence>
<dbReference type="InterPro" id="IPR036058">
    <property type="entry name" value="Kazal_dom_sf"/>
</dbReference>
<comment type="similarity">
    <text evidence="2">Belongs to the organo anion transporter (TC 2.A.60) family.</text>
</comment>
<evidence type="ECO:0000259" key="10">
    <source>
        <dbReference type="PROSITE" id="PS51465"/>
    </source>
</evidence>
<feature type="coiled-coil region" evidence="8">
    <location>
        <begin position="53"/>
        <end position="80"/>
    </location>
</feature>
<dbReference type="SUPFAM" id="SSF103473">
    <property type="entry name" value="MFS general substrate transporter"/>
    <property type="match status" value="1"/>
</dbReference>
<dbReference type="PROSITE" id="PS00282">
    <property type="entry name" value="KAZAL_1"/>
    <property type="match status" value="1"/>
</dbReference>
<evidence type="ECO:0000256" key="5">
    <source>
        <dbReference type="ARBA" id="ARBA00022989"/>
    </source>
</evidence>
<feature type="transmembrane region" description="Helical" evidence="9">
    <location>
        <begin position="420"/>
        <end position="444"/>
    </location>
</feature>
<feature type="transmembrane region" description="Helical" evidence="9">
    <location>
        <begin position="219"/>
        <end position="239"/>
    </location>
</feature>
<feature type="transmembrane region" description="Helical" evidence="9">
    <location>
        <begin position="29"/>
        <end position="50"/>
    </location>
</feature>
<evidence type="ECO:0000256" key="2">
    <source>
        <dbReference type="ARBA" id="ARBA00009657"/>
    </source>
</evidence>
<reference evidence="11" key="1">
    <citation type="submission" date="2021-02" db="EMBL/GenBank/DDBJ databases">
        <authorList>
            <person name="Nowell W R."/>
        </authorList>
    </citation>
    <scope>NUCLEOTIDE SEQUENCE</scope>
    <source>
        <strain evidence="11">Ploen Becks lab</strain>
    </source>
</reference>
<evidence type="ECO:0000256" key="4">
    <source>
        <dbReference type="ARBA" id="ARBA00022692"/>
    </source>
</evidence>
<comment type="caution">
    <text evidence="11">The sequence shown here is derived from an EMBL/GenBank/DDBJ whole genome shotgun (WGS) entry which is preliminary data.</text>
</comment>
<dbReference type="EMBL" id="CAJNOC010001600">
    <property type="protein sequence ID" value="CAF0877365.1"/>
    <property type="molecule type" value="Genomic_DNA"/>
</dbReference>
<dbReference type="AlphaFoldDB" id="A0A813XY16"/>
<evidence type="ECO:0000256" key="7">
    <source>
        <dbReference type="ARBA" id="ARBA00023157"/>
    </source>
</evidence>
<evidence type="ECO:0000256" key="9">
    <source>
        <dbReference type="SAM" id="Phobius"/>
    </source>
</evidence>
<proteinExistence type="inferred from homology"/>
<dbReference type="PANTHER" id="PTHR11388:SF142">
    <property type="entry name" value="SOLUTE CARRIER ORGANIC ANION TRANSPORTER FAMILY MEMBER 5A1"/>
    <property type="match status" value="1"/>
</dbReference>
<dbReference type="Gene3D" id="1.20.1250.20">
    <property type="entry name" value="MFS general substrate transporter like domains"/>
    <property type="match status" value="1"/>
</dbReference>
<accession>A0A813XY16</accession>
<keyword evidence="12" id="KW-1185">Reference proteome</keyword>
<keyword evidence="5 9" id="KW-1133">Transmembrane helix</keyword>
<dbReference type="InterPro" id="IPR004156">
    <property type="entry name" value="OATP"/>
</dbReference>
<dbReference type="GO" id="GO:0016323">
    <property type="term" value="C:basolateral plasma membrane"/>
    <property type="evidence" value="ECO:0007669"/>
    <property type="project" value="TreeGrafter"/>
</dbReference>
<dbReference type="GO" id="GO:0015347">
    <property type="term" value="F:sodium-independent organic anion transmembrane transporter activity"/>
    <property type="evidence" value="ECO:0007669"/>
    <property type="project" value="TreeGrafter"/>
</dbReference>